<dbReference type="AlphaFoldDB" id="A0A8S1H6G5"/>
<name>A0A8S1H6G5_9PELO</name>
<gene>
    <name evidence="1" type="ORF">CAUJ_LOCUS7033</name>
</gene>
<organism evidence="1 2">
    <name type="scientific">Caenorhabditis auriculariae</name>
    <dbReference type="NCBI Taxonomy" id="2777116"/>
    <lineage>
        <taxon>Eukaryota</taxon>
        <taxon>Metazoa</taxon>
        <taxon>Ecdysozoa</taxon>
        <taxon>Nematoda</taxon>
        <taxon>Chromadorea</taxon>
        <taxon>Rhabditida</taxon>
        <taxon>Rhabditina</taxon>
        <taxon>Rhabditomorpha</taxon>
        <taxon>Rhabditoidea</taxon>
        <taxon>Rhabditidae</taxon>
        <taxon>Peloderinae</taxon>
        <taxon>Caenorhabditis</taxon>
    </lineage>
</organism>
<evidence type="ECO:0000313" key="2">
    <source>
        <dbReference type="Proteomes" id="UP000835052"/>
    </source>
</evidence>
<proteinExistence type="predicted"/>
<dbReference type="Proteomes" id="UP000835052">
    <property type="component" value="Unassembled WGS sequence"/>
</dbReference>
<reference evidence="1" key="1">
    <citation type="submission" date="2020-10" db="EMBL/GenBank/DDBJ databases">
        <authorList>
            <person name="Kikuchi T."/>
        </authorList>
    </citation>
    <scope>NUCLEOTIDE SEQUENCE</scope>
    <source>
        <strain evidence="1">NKZ352</strain>
    </source>
</reference>
<keyword evidence="2" id="KW-1185">Reference proteome</keyword>
<accession>A0A8S1H6G5</accession>
<comment type="caution">
    <text evidence="1">The sequence shown here is derived from an EMBL/GenBank/DDBJ whole genome shotgun (WGS) entry which is preliminary data.</text>
</comment>
<dbReference type="EMBL" id="CAJGYM010000019">
    <property type="protein sequence ID" value="CAD6191114.1"/>
    <property type="molecule type" value="Genomic_DNA"/>
</dbReference>
<evidence type="ECO:0000313" key="1">
    <source>
        <dbReference type="EMBL" id="CAD6191114.1"/>
    </source>
</evidence>
<protein>
    <submittedName>
        <fullName evidence="1">Uncharacterized protein</fullName>
    </submittedName>
</protein>
<sequence>MGTRPFRRLIRWHNIFQAPTKCDNAFLHRLAPRLPASRKMGVRPFRRLIRWHNIFKPPSNCDNALLHRLALTAFLPQYFQAPTKCDNAFLHRLAPRLPASRKMGTRPFRRLIRWHNIFQAPSNCDNALHHRLAPRLPASRKMGTRPFRRLIRWHNIFKPLRSATTRFFIVWPHGFLRLGRWASHNIFKPLRSATTRFFIVWPHGFLPQYFQAPPKCDNAFLHRLAPRLPASRKMGVRPFRRLIRWHNIFKPLRSATTRFFIVWPHGFLPQYFQAPSNCDNALHHRLAPRLPASRKMGTRPFRRLIRWHNIFKPLRSATTRFFIVWPHGFLPQYFQAPSNCDNALHHRLAPRLPASRKMGTRPFRRLIRWHNIFKPLRSATTRFFIVWPHGFLPQYFQAPSNCDNALHHRLAPRLPASRKMGTRPFRRLIRWHNIFKPLRSATTRFFIVWPHGFLRLGRWATIFSTPLNCDHTLHHRLAYGFPASRKMGVRPFRRLIRWHNIFQAPTKCDNAFLHRLAPRLPASRKMGVRPFRRLIRWHNIFKPLRSATTRFFIVWPHGFLRLGRWAPVLSDG</sequence>